<keyword evidence="2" id="KW-1185">Reference proteome</keyword>
<dbReference type="Proteomes" id="UP000322873">
    <property type="component" value="Unassembled WGS sequence"/>
</dbReference>
<evidence type="ECO:0000313" key="2">
    <source>
        <dbReference type="Proteomes" id="UP000322873"/>
    </source>
</evidence>
<name>A0A5M9JRQ0_MONFR</name>
<dbReference type="EMBL" id="VICG01000005">
    <property type="protein sequence ID" value="KAA8571951.1"/>
    <property type="molecule type" value="Genomic_DNA"/>
</dbReference>
<organism evidence="1 2">
    <name type="scientific">Monilinia fructicola</name>
    <name type="common">Brown rot fungus</name>
    <name type="synonym">Ciboria fructicola</name>
    <dbReference type="NCBI Taxonomy" id="38448"/>
    <lineage>
        <taxon>Eukaryota</taxon>
        <taxon>Fungi</taxon>
        <taxon>Dikarya</taxon>
        <taxon>Ascomycota</taxon>
        <taxon>Pezizomycotina</taxon>
        <taxon>Leotiomycetes</taxon>
        <taxon>Helotiales</taxon>
        <taxon>Sclerotiniaceae</taxon>
        <taxon>Monilinia</taxon>
    </lineage>
</organism>
<reference evidence="1 2" key="1">
    <citation type="submission" date="2019-06" db="EMBL/GenBank/DDBJ databases">
        <title>Genome Sequence of the Brown Rot Fungal Pathogen Monilinia fructicola.</title>
        <authorList>
            <person name="De Miccolis Angelini R.M."/>
            <person name="Landi L."/>
            <person name="Abate D."/>
            <person name="Pollastro S."/>
            <person name="Romanazzi G."/>
            <person name="Faretra F."/>
        </authorList>
    </citation>
    <scope>NUCLEOTIDE SEQUENCE [LARGE SCALE GENOMIC DNA]</scope>
    <source>
        <strain evidence="1 2">Mfrc123</strain>
    </source>
</reference>
<comment type="caution">
    <text evidence="1">The sequence shown here is derived from an EMBL/GenBank/DDBJ whole genome shotgun (WGS) entry which is preliminary data.</text>
</comment>
<proteinExistence type="predicted"/>
<evidence type="ECO:0000313" key="1">
    <source>
        <dbReference type="EMBL" id="KAA8571951.1"/>
    </source>
</evidence>
<dbReference type="AlphaFoldDB" id="A0A5M9JRQ0"/>
<gene>
    <name evidence="1" type="ORF">EYC84_001894</name>
</gene>
<sequence length="73" mass="8553">MVCKTGMTRAATNVEFCEAVMENEYLLWRGGVVGSLNEARRSLECFEALKMFTCEIVRVRSNKWILRRLYPFQ</sequence>
<accession>A0A5M9JRQ0</accession>
<protein>
    <submittedName>
        <fullName evidence="1">Uncharacterized protein</fullName>
    </submittedName>
</protein>